<dbReference type="EMBL" id="CAJZBQ010000014">
    <property type="protein sequence ID" value="CAG9315976.1"/>
    <property type="molecule type" value="Genomic_DNA"/>
</dbReference>
<feature type="compositionally biased region" description="Polar residues" evidence="1">
    <location>
        <begin position="59"/>
        <end position="68"/>
    </location>
</feature>
<evidence type="ECO:0000313" key="2">
    <source>
        <dbReference type="EMBL" id="CAG9315976.1"/>
    </source>
</evidence>
<evidence type="ECO:0000313" key="3">
    <source>
        <dbReference type="Proteomes" id="UP001162131"/>
    </source>
</evidence>
<dbReference type="AlphaFoldDB" id="A0AAU9IQF7"/>
<accession>A0AAU9IQF7</accession>
<reference evidence="2" key="1">
    <citation type="submission" date="2021-09" db="EMBL/GenBank/DDBJ databases">
        <authorList>
            <consortium name="AG Swart"/>
            <person name="Singh M."/>
            <person name="Singh A."/>
            <person name="Seah K."/>
            <person name="Emmerich C."/>
        </authorList>
    </citation>
    <scope>NUCLEOTIDE SEQUENCE</scope>
    <source>
        <strain evidence="2">ATCC30299</strain>
    </source>
</reference>
<sequence length="68" mass="8017">MEYLKYIECNDKRNAQNFLIEASLGLWHANKAIRNYTISQVVLHGDFTDENRQQRGRESNQNPSKFSK</sequence>
<name>A0AAU9IQF7_9CILI</name>
<organism evidence="2 3">
    <name type="scientific">Blepharisma stoltei</name>
    <dbReference type="NCBI Taxonomy" id="1481888"/>
    <lineage>
        <taxon>Eukaryota</taxon>
        <taxon>Sar</taxon>
        <taxon>Alveolata</taxon>
        <taxon>Ciliophora</taxon>
        <taxon>Postciliodesmatophora</taxon>
        <taxon>Heterotrichea</taxon>
        <taxon>Heterotrichida</taxon>
        <taxon>Blepharismidae</taxon>
        <taxon>Blepharisma</taxon>
    </lineage>
</organism>
<evidence type="ECO:0000256" key="1">
    <source>
        <dbReference type="SAM" id="MobiDB-lite"/>
    </source>
</evidence>
<feature type="compositionally biased region" description="Basic and acidic residues" evidence="1">
    <location>
        <begin position="47"/>
        <end position="58"/>
    </location>
</feature>
<proteinExistence type="predicted"/>
<protein>
    <submittedName>
        <fullName evidence="2">Uncharacterized protein</fullName>
    </submittedName>
</protein>
<gene>
    <name evidence="2" type="ORF">BSTOLATCC_MIC14717</name>
</gene>
<comment type="caution">
    <text evidence="2">The sequence shown here is derived from an EMBL/GenBank/DDBJ whole genome shotgun (WGS) entry which is preliminary data.</text>
</comment>
<dbReference type="Proteomes" id="UP001162131">
    <property type="component" value="Unassembled WGS sequence"/>
</dbReference>
<keyword evidence="3" id="KW-1185">Reference proteome</keyword>
<feature type="region of interest" description="Disordered" evidence="1">
    <location>
        <begin position="47"/>
        <end position="68"/>
    </location>
</feature>